<keyword evidence="3" id="KW-1185">Reference proteome</keyword>
<dbReference type="EMBL" id="BAAATR010000025">
    <property type="protein sequence ID" value="GAA2260785.1"/>
    <property type="molecule type" value="Genomic_DNA"/>
</dbReference>
<keyword evidence="1" id="KW-0472">Membrane</keyword>
<reference evidence="3" key="1">
    <citation type="journal article" date="2019" name="Int. J. Syst. Evol. Microbiol.">
        <title>The Global Catalogue of Microorganisms (GCM) 10K type strain sequencing project: providing services to taxonomists for standard genome sequencing and annotation.</title>
        <authorList>
            <consortium name="The Broad Institute Genomics Platform"/>
            <consortium name="The Broad Institute Genome Sequencing Center for Infectious Disease"/>
            <person name="Wu L."/>
            <person name="Ma J."/>
        </authorList>
    </citation>
    <scope>NUCLEOTIDE SEQUENCE [LARGE SCALE GENOMIC DNA]</scope>
    <source>
        <strain evidence="3">JCM 7356</strain>
    </source>
</reference>
<accession>A0ABP5RI73</accession>
<organism evidence="2 3">
    <name type="scientific">Kitasatospora cystarginea</name>
    <dbReference type="NCBI Taxonomy" id="58350"/>
    <lineage>
        <taxon>Bacteria</taxon>
        <taxon>Bacillati</taxon>
        <taxon>Actinomycetota</taxon>
        <taxon>Actinomycetes</taxon>
        <taxon>Kitasatosporales</taxon>
        <taxon>Streptomycetaceae</taxon>
        <taxon>Kitasatospora</taxon>
    </lineage>
</organism>
<keyword evidence="1" id="KW-0812">Transmembrane</keyword>
<name>A0ABP5RI73_9ACTN</name>
<protein>
    <recommendedName>
        <fullName evidence="4">Lipoprotein</fullName>
    </recommendedName>
</protein>
<feature type="transmembrane region" description="Helical" evidence="1">
    <location>
        <begin position="12"/>
        <end position="33"/>
    </location>
</feature>
<comment type="caution">
    <text evidence="2">The sequence shown here is derived from an EMBL/GenBank/DDBJ whole genome shotgun (WGS) entry which is preliminary data.</text>
</comment>
<dbReference type="RefSeq" id="WP_344638839.1">
    <property type="nucleotide sequence ID" value="NZ_BAAATR010000025.1"/>
</dbReference>
<proteinExistence type="predicted"/>
<dbReference type="InterPro" id="IPR038468">
    <property type="entry name" value="MmpS_C"/>
</dbReference>
<evidence type="ECO:0000313" key="3">
    <source>
        <dbReference type="Proteomes" id="UP001500305"/>
    </source>
</evidence>
<dbReference type="PROSITE" id="PS51257">
    <property type="entry name" value="PROKAR_LIPOPROTEIN"/>
    <property type="match status" value="1"/>
</dbReference>
<gene>
    <name evidence="2" type="ORF">GCM10010430_51140</name>
</gene>
<keyword evidence="1" id="KW-1133">Transmembrane helix</keyword>
<dbReference type="Gene3D" id="2.60.40.2880">
    <property type="entry name" value="MmpS1-5, C-terminal soluble domain"/>
    <property type="match status" value="1"/>
</dbReference>
<evidence type="ECO:0000313" key="2">
    <source>
        <dbReference type="EMBL" id="GAA2260785.1"/>
    </source>
</evidence>
<sequence length="122" mass="12918">MKFPESRTYVKSMLVTGASVMAAVSLTGCGLFGKSWDVKMEVTGPGTTDVSYSFSGETNAKTAAQQRLPWTRTQNVGFGFNGLGVKGAAPGTVCSIYVDGKLKDQQKPDAKGNLSCSVRLKN</sequence>
<evidence type="ECO:0000256" key="1">
    <source>
        <dbReference type="SAM" id="Phobius"/>
    </source>
</evidence>
<dbReference type="Proteomes" id="UP001500305">
    <property type="component" value="Unassembled WGS sequence"/>
</dbReference>
<evidence type="ECO:0008006" key="4">
    <source>
        <dbReference type="Google" id="ProtNLM"/>
    </source>
</evidence>